<dbReference type="EMBL" id="MU865966">
    <property type="protein sequence ID" value="KAK4445372.1"/>
    <property type="molecule type" value="Genomic_DNA"/>
</dbReference>
<protein>
    <submittedName>
        <fullName evidence="2">Uncharacterized protein</fullName>
    </submittedName>
</protein>
<dbReference type="Proteomes" id="UP001321760">
    <property type="component" value="Unassembled WGS sequence"/>
</dbReference>
<name>A0AAV9GDX9_9PEZI</name>
<evidence type="ECO:0000313" key="3">
    <source>
        <dbReference type="Proteomes" id="UP001321760"/>
    </source>
</evidence>
<feature type="region of interest" description="Disordered" evidence="1">
    <location>
        <begin position="1"/>
        <end position="33"/>
    </location>
</feature>
<comment type="caution">
    <text evidence="2">The sequence shown here is derived from an EMBL/GenBank/DDBJ whole genome shotgun (WGS) entry which is preliminary data.</text>
</comment>
<feature type="compositionally biased region" description="Polar residues" evidence="1">
    <location>
        <begin position="1"/>
        <end position="11"/>
    </location>
</feature>
<keyword evidence="3" id="KW-1185">Reference proteome</keyword>
<dbReference type="AlphaFoldDB" id="A0AAV9GDX9"/>
<gene>
    <name evidence="2" type="ORF">QBC34DRAFT_384402</name>
</gene>
<evidence type="ECO:0000313" key="2">
    <source>
        <dbReference type="EMBL" id="KAK4445372.1"/>
    </source>
</evidence>
<proteinExistence type="predicted"/>
<reference evidence="2" key="1">
    <citation type="journal article" date="2023" name="Mol. Phylogenet. Evol.">
        <title>Genome-scale phylogeny and comparative genomics of the fungal order Sordariales.</title>
        <authorList>
            <person name="Hensen N."/>
            <person name="Bonometti L."/>
            <person name="Westerberg I."/>
            <person name="Brannstrom I.O."/>
            <person name="Guillou S."/>
            <person name="Cros-Aarteil S."/>
            <person name="Calhoun S."/>
            <person name="Haridas S."/>
            <person name="Kuo A."/>
            <person name="Mondo S."/>
            <person name="Pangilinan J."/>
            <person name="Riley R."/>
            <person name="LaButti K."/>
            <person name="Andreopoulos B."/>
            <person name="Lipzen A."/>
            <person name="Chen C."/>
            <person name="Yan M."/>
            <person name="Daum C."/>
            <person name="Ng V."/>
            <person name="Clum A."/>
            <person name="Steindorff A."/>
            <person name="Ohm R.A."/>
            <person name="Martin F."/>
            <person name="Silar P."/>
            <person name="Natvig D.O."/>
            <person name="Lalanne C."/>
            <person name="Gautier V."/>
            <person name="Ament-Velasquez S.L."/>
            <person name="Kruys A."/>
            <person name="Hutchinson M.I."/>
            <person name="Powell A.J."/>
            <person name="Barry K."/>
            <person name="Miller A.N."/>
            <person name="Grigoriev I.V."/>
            <person name="Debuchy R."/>
            <person name="Gladieux P."/>
            <person name="Hiltunen Thoren M."/>
            <person name="Johannesson H."/>
        </authorList>
    </citation>
    <scope>NUCLEOTIDE SEQUENCE</scope>
    <source>
        <strain evidence="2">PSN243</strain>
    </source>
</reference>
<accession>A0AAV9GDX9</accession>
<evidence type="ECO:0000256" key="1">
    <source>
        <dbReference type="SAM" id="MobiDB-lite"/>
    </source>
</evidence>
<reference evidence="2" key="2">
    <citation type="submission" date="2023-05" db="EMBL/GenBank/DDBJ databases">
        <authorList>
            <consortium name="Lawrence Berkeley National Laboratory"/>
            <person name="Steindorff A."/>
            <person name="Hensen N."/>
            <person name="Bonometti L."/>
            <person name="Westerberg I."/>
            <person name="Brannstrom I.O."/>
            <person name="Guillou S."/>
            <person name="Cros-Aarteil S."/>
            <person name="Calhoun S."/>
            <person name="Haridas S."/>
            <person name="Kuo A."/>
            <person name="Mondo S."/>
            <person name="Pangilinan J."/>
            <person name="Riley R."/>
            <person name="Labutti K."/>
            <person name="Andreopoulos B."/>
            <person name="Lipzen A."/>
            <person name="Chen C."/>
            <person name="Yanf M."/>
            <person name="Daum C."/>
            <person name="Ng V."/>
            <person name="Clum A."/>
            <person name="Ohm R."/>
            <person name="Martin F."/>
            <person name="Silar P."/>
            <person name="Natvig D."/>
            <person name="Lalanne C."/>
            <person name="Gautier V."/>
            <person name="Ament-Velasquez S.L."/>
            <person name="Kruys A."/>
            <person name="Hutchinson M.I."/>
            <person name="Powell A.J."/>
            <person name="Barry K."/>
            <person name="Miller A.N."/>
            <person name="Grigoriev I.V."/>
            <person name="Debuchy R."/>
            <person name="Gladieux P."/>
            <person name="Thoren M.H."/>
            <person name="Johannesson H."/>
        </authorList>
    </citation>
    <scope>NUCLEOTIDE SEQUENCE</scope>
    <source>
        <strain evidence="2">PSN243</strain>
    </source>
</reference>
<sequence length="151" mass="16995">MSTAPPKTSTPEPLPIHASWTTKDEPKADRLAPGQAWPHTYKAQFNLGSLRKKFPDVRLDIKGCIIDAQNNTRDPDWDKAYGEIAPFSRAWTKSSRGEELVFVEWRNVKHRFCSVEAEGFFRFRASLSLVGGDGEVVAYGEVVGREVLVLF</sequence>
<organism evidence="2 3">
    <name type="scientific">Podospora aff. communis PSN243</name>
    <dbReference type="NCBI Taxonomy" id="3040156"/>
    <lineage>
        <taxon>Eukaryota</taxon>
        <taxon>Fungi</taxon>
        <taxon>Dikarya</taxon>
        <taxon>Ascomycota</taxon>
        <taxon>Pezizomycotina</taxon>
        <taxon>Sordariomycetes</taxon>
        <taxon>Sordariomycetidae</taxon>
        <taxon>Sordariales</taxon>
        <taxon>Podosporaceae</taxon>
        <taxon>Podospora</taxon>
    </lineage>
</organism>